<dbReference type="GO" id="GO:0015074">
    <property type="term" value="P:DNA integration"/>
    <property type="evidence" value="ECO:0007669"/>
    <property type="project" value="InterPro"/>
</dbReference>
<dbReference type="GO" id="GO:0003677">
    <property type="term" value="F:DNA binding"/>
    <property type="evidence" value="ECO:0007669"/>
    <property type="project" value="InterPro"/>
</dbReference>
<keyword evidence="1" id="KW-0233">DNA recombination</keyword>
<evidence type="ECO:0000313" key="3">
    <source>
        <dbReference type="Proteomes" id="UP001165080"/>
    </source>
</evidence>
<organism evidence="2 3">
    <name type="scientific">Pleodorina starrii</name>
    <dbReference type="NCBI Taxonomy" id="330485"/>
    <lineage>
        <taxon>Eukaryota</taxon>
        <taxon>Viridiplantae</taxon>
        <taxon>Chlorophyta</taxon>
        <taxon>core chlorophytes</taxon>
        <taxon>Chlorophyceae</taxon>
        <taxon>CS clade</taxon>
        <taxon>Chlamydomonadales</taxon>
        <taxon>Volvocaceae</taxon>
        <taxon>Pleodorina</taxon>
    </lineage>
</organism>
<reference evidence="2 3" key="1">
    <citation type="journal article" date="2023" name="Commun. Biol.">
        <title>Reorganization of the ancestral sex-determining regions during the evolution of trioecy in Pleodorina starrii.</title>
        <authorList>
            <person name="Takahashi K."/>
            <person name="Suzuki S."/>
            <person name="Kawai-Toyooka H."/>
            <person name="Yamamoto K."/>
            <person name="Hamaji T."/>
            <person name="Ootsuki R."/>
            <person name="Yamaguchi H."/>
            <person name="Kawachi M."/>
            <person name="Higashiyama T."/>
            <person name="Nozaki H."/>
        </authorList>
    </citation>
    <scope>NUCLEOTIDE SEQUENCE [LARGE SCALE GENOMIC DNA]</scope>
    <source>
        <strain evidence="2 3">NIES-4479</strain>
    </source>
</reference>
<dbReference type="PANTHER" id="PTHR34605">
    <property type="entry name" value="PHAGE_INTEGRASE DOMAIN-CONTAINING PROTEIN"/>
    <property type="match status" value="1"/>
</dbReference>
<dbReference type="GO" id="GO:0006310">
    <property type="term" value="P:DNA recombination"/>
    <property type="evidence" value="ECO:0007669"/>
    <property type="project" value="UniProtKB-KW"/>
</dbReference>
<dbReference type="PANTHER" id="PTHR34605:SF4">
    <property type="entry name" value="DNA ADENINE METHYLTRANSFERASE"/>
    <property type="match status" value="1"/>
</dbReference>
<dbReference type="InterPro" id="IPR052925">
    <property type="entry name" value="Phage_Integrase-like_Recomb"/>
</dbReference>
<protein>
    <recommendedName>
        <fullName evidence="4">Tyr recombinase domain-containing protein</fullName>
    </recommendedName>
</protein>
<dbReference type="InterPro" id="IPR013762">
    <property type="entry name" value="Integrase-like_cat_sf"/>
</dbReference>
<evidence type="ECO:0000313" key="2">
    <source>
        <dbReference type="EMBL" id="GLC59849.1"/>
    </source>
</evidence>
<name>A0A9W6F848_9CHLO</name>
<dbReference type="AlphaFoldDB" id="A0A9W6F848"/>
<keyword evidence="3" id="KW-1185">Reference proteome</keyword>
<comment type="caution">
    <text evidence="2">The sequence shown here is derived from an EMBL/GenBank/DDBJ whole genome shotgun (WGS) entry which is preliminary data.</text>
</comment>
<accession>A0A9W6F848</accession>
<evidence type="ECO:0000256" key="1">
    <source>
        <dbReference type="ARBA" id="ARBA00023172"/>
    </source>
</evidence>
<dbReference type="Proteomes" id="UP001165080">
    <property type="component" value="Unassembled WGS sequence"/>
</dbReference>
<dbReference type="InterPro" id="IPR011010">
    <property type="entry name" value="DNA_brk_join_enz"/>
</dbReference>
<dbReference type="SUPFAM" id="SSF56349">
    <property type="entry name" value="DNA breaking-rejoining enzymes"/>
    <property type="match status" value="1"/>
</dbReference>
<dbReference type="EMBL" id="BRXU01000030">
    <property type="protein sequence ID" value="GLC59849.1"/>
    <property type="molecule type" value="Genomic_DNA"/>
</dbReference>
<sequence>MSGYQRAPRKAYVAGKLQEVEDVGPLLQPVARSADGSQRLAQRTAPLDAPIAAMPHRDFREKLNAAFQAAGIHRDFGTHVFHRGGATTAVNSGADRALVQKLGRWASPATFEKHYVKDGVSAHKKLTAHILGPPK</sequence>
<gene>
    <name evidence="2" type="primary">PLEST011200</name>
    <name evidence="2" type="ORF">PLESTB_001542400</name>
</gene>
<evidence type="ECO:0008006" key="4">
    <source>
        <dbReference type="Google" id="ProtNLM"/>
    </source>
</evidence>
<proteinExistence type="predicted"/>
<dbReference type="Gene3D" id="1.10.443.10">
    <property type="entry name" value="Intergrase catalytic core"/>
    <property type="match status" value="1"/>
</dbReference>